<dbReference type="HOGENOM" id="CLU_1637042_0_0_1"/>
<dbReference type="EnsemblMetazoa" id="CapteT200007">
    <property type="protein sequence ID" value="CapteP200007"/>
    <property type="gene ID" value="CapteG200007"/>
</dbReference>
<dbReference type="Proteomes" id="UP000014760">
    <property type="component" value="Unassembled WGS sequence"/>
</dbReference>
<keyword evidence="3" id="KW-1185">Reference proteome</keyword>
<name>R7TC49_CAPTE</name>
<evidence type="ECO:0000313" key="3">
    <source>
        <dbReference type="Proteomes" id="UP000014760"/>
    </source>
</evidence>
<evidence type="ECO:0000313" key="1">
    <source>
        <dbReference type="EMBL" id="ELT89067.1"/>
    </source>
</evidence>
<dbReference type="EMBL" id="KB311548">
    <property type="protein sequence ID" value="ELT89067.1"/>
    <property type="molecule type" value="Genomic_DNA"/>
</dbReference>
<protein>
    <submittedName>
        <fullName evidence="1 2">Uncharacterized protein</fullName>
    </submittedName>
</protein>
<proteinExistence type="predicted"/>
<gene>
    <name evidence="1" type="ORF">CAPTEDRAFT_200007</name>
</gene>
<reference evidence="2" key="3">
    <citation type="submission" date="2015-06" db="UniProtKB">
        <authorList>
            <consortium name="EnsemblMetazoa"/>
        </authorList>
    </citation>
    <scope>IDENTIFICATION</scope>
</reference>
<sequence length="162" mass="18088">MTKPSLTEINAMTNAQLKSTLKEMIESRDEVDKTCDHVVKDDETPKLEEAVNERLLLKPMLTEFTSELCAEIQAMKMQLTEMKNTMEEIMRTPTSRTQVSIAPAKCCKRALAIGDSLIRDFGGTGGPMRDIAEELNNDKDQYQQVICCVDTNDCGEDAFSGD</sequence>
<reference evidence="1 3" key="2">
    <citation type="journal article" date="2013" name="Nature">
        <title>Insights into bilaterian evolution from three spiralian genomes.</title>
        <authorList>
            <person name="Simakov O."/>
            <person name="Marletaz F."/>
            <person name="Cho S.J."/>
            <person name="Edsinger-Gonzales E."/>
            <person name="Havlak P."/>
            <person name="Hellsten U."/>
            <person name="Kuo D.H."/>
            <person name="Larsson T."/>
            <person name="Lv J."/>
            <person name="Arendt D."/>
            <person name="Savage R."/>
            <person name="Osoegawa K."/>
            <person name="de Jong P."/>
            <person name="Grimwood J."/>
            <person name="Chapman J.A."/>
            <person name="Shapiro H."/>
            <person name="Aerts A."/>
            <person name="Otillar R.P."/>
            <person name="Terry A.Y."/>
            <person name="Boore J.L."/>
            <person name="Grigoriev I.V."/>
            <person name="Lindberg D.R."/>
            <person name="Seaver E.C."/>
            <person name="Weisblat D.A."/>
            <person name="Putnam N.H."/>
            <person name="Rokhsar D.S."/>
        </authorList>
    </citation>
    <scope>NUCLEOTIDE SEQUENCE</scope>
    <source>
        <strain evidence="1 3">I ESC-2004</strain>
    </source>
</reference>
<accession>R7TC49</accession>
<dbReference type="AlphaFoldDB" id="R7TC49"/>
<evidence type="ECO:0000313" key="2">
    <source>
        <dbReference type="EnsemblMetazoa" id="CapteP200007"/>
    </source>
</evidence>
<reference evidence="3" key="1">
    <citation type="submission" date="2012-12" db="EMBL/GenBank/DDBJ databases">
        <authorList>
            <person name="Hellsten U."/>
            <person name="Grimwood J."/>
            <person name="Chapman J.A."/>
            <person name="Shapiro H."/>
            <person name="Aerts A."/>
            <person name="Otillar R.P."/>
            <person name="Terry A.Y."/>
            <person name="Boore J.L."/>
            <person name="Simakov O."/>
            <person name="Marletaz F."/>
            <person name="Cho S.-J."/>
            <person name="Edsinger-Gonzales E."/>
            <person name="Havlak P."/>
            <person name="Kuo D.-H."/>
            <person name="Larsson T."/>
            <person name="Lv J."/>
            <person name="Arendt D."/>
            <person name="Savage R."/>
            <person name="Osoegawa K."/>
            <person name="de Jong P."/>
            <person name="Lindberg D.R."/>
            <person name="Seaver E.C."/>
            <person name="Weisblat D.A."/>
            <person name="Putnam N.H."/>
            <person name="Grigoriev I.V."/>
            <person name="Rokhsar D.S."/>
        </authorList>
    </citation>
    <scope>NUCLEOTIDE SEQUENCE</scope>
    <source>
        <strain evidence="3">I ESC-2004</strain>
    </source>
</reference>
<organism evidence="1">
    <name type="scientific">Capitella teleta</name>
    <name type="common">Polychaete worm</name>
    <dbReference type="NCBI Taxonomy" id="283909"/>
    <lineage>
        <taxon>Eukaryota</taxon>
        <taxon>Metazoa</taxon>
        <taxon>Spiralia</taxon>
        <taxon>Lophotrochozoa</taxon>
        <taxon>Annelida</taxon>
        <taxon>Polychaeta</taxon>
        <taxon>Sedentaria</taxon>
        <taxon>Scolecida</taxon>
        <taxon>Capitellidae</taxon>
        <taxon>Capitella</taxon>
    </lineage>
</organism>
<dbReference type="EMBL" id="AMQN01015054">
    <property type="status" value="NOT_ANNOTATED_CDS"/>
    <property type="molecule type" value="Genomic_DNA"/>
</dbReference>